<dbReference type="InterPro" id="IPR007110">
    <property type="entry name" value="Ig-like_dom"/>
</dbReference>
<sequence length="119" mass="13510">SGTRLLICTRLGWATGKQLGEKRSTVRQQVVLKCNIQRDDRNYVNWYKQVPGGVPQYVLSFRHYDSSLYFGTGFSSDRFNSKSTSSIDYQFIIKQAEAGDSALYFCETWDDSAAEAVSQ</sequence>
<dbReference type="PANTHER" id="PTHR19256:SF65">
    <property type="entry name" value="T CELL RECEPTOR GAMMA CONSTANT 1-RELATED"/>
    <property type="match status" value="1"/>
</dbReference>
<evidence type="ECO:0000256" key="3">
    <source>
        <dbReference type="ARBA" id="ARBA00022989"/>
    </source>
</evidence>
<reference evidence="8" key="1">
    <citation type="submission" date="2025-08" db="UniProtKB">
        <authorList>
            <consortium name="Ensembl"/>
        </authorList>
    </citation>
    <scope>IDENTIFICATION</scope>
</reference>
<keyword evidence="6" id="KW-0393">Immunoglobulin domain</keyword>
<keyword evidence="3" id="KW-1133">Transmembrane helix</keyword>
<dbReference type="PANTHER" id="PTHR19256">
    <property type="entry name" value="T-CELL RECEPTOR GAMMA CHAIN"/>
    <property type="match status" value="1"/>
</dbReference>
<evidence type="ECO:0000256" key="6">
    <source>
        <dbReference type="ARBA" id="ARBA00023319"/>
    </source>
</evidence>
<dbReference type="Pfam" id="PF07686">
    <property type="entry name" value="V-set"/>
    <property type="match status" value="1"/>
</dbReference>
<dbReference type="CDD" id="cd00099">
    <property type="entry name" value="IgV"/>
    <property type="match status" value="1"/>
</dbReference>
<dbReference type="GO" id="GO:0016020">
    <property type="term" value="C:membrane"/>
    <property type="evidence" value="ECO:0007669"/>
    <property type="project" value="UniProtKB-SubCell"/>
</dbReference>
<proteinExistence type="predicted"/>
<feature type="domain" description="Ig-like" evidence="7">
    <location>
        <begin position="28"/>
        <end position="119"/>
    </location>
</feature>
<evidence type="ECO:0000313" key="8">
    <source>
        <dbReference type="Ensembl" id="ENSCVAP00000010162.1"/>
    </source>
</evidence>
<dbReference type="InterPro" id="IPR036179">
    <property type="entry name" value="Ig-like_dom_sf"/>
</dbReference>
<keyword evidence="9" id="KW-1185">Reference proteome</keyword>
<evidence type="ECO:0000256" key="5">
    <source>
        <dbReference type="ARBA" id="ARBA00023170"/>
    </source>
</evidence>
<dbReference type="InterPro" id="IPR013783">
    <property type="entry name" value="Ig-like_fold"/>
</dbReference>
<dbReference type="AlphaFoldDB" id="A0A3Q2CWF2"/>
<dbReference type="InterPro" id="IPR013106">
    <property type="entry name" value="Ig_V-set"/>
</dbReference>
<evidence type="ECO:0000256" key="2">
    <source>
        <dbReference type="ARBA" id="ARBA00022692"/>
    </source>
</evidence>
<protein>
    <recommendedName>
        <fullName evidence="7">Ig-like domain-containing protein</fullName>
    </recommendedName>
</protein>
<dbReference type="OMA" id="SERFNCI"/>
<evidence type="ECO:0000259" key="7">
    <source>
        <dbReference type="PROSITE" id="PS50835"/>
    </source>
</evidence>
<keyword evidence="4" id="KW-0472">Membrane</keyword>
<dbReference type="SMART" id="SM00406">
    <property type="entry name" value="IGv"/>
    <property type="match status" value="1"/>
</dbReference>
<dbReference type="Gene3D" id="2.60.40.10">
    <property type="entry name" value="Immunoglobulins"/>
    <property type="match status" value="1"/>
</dbReference>
<comment type="subcellular location">
    <subcellularLocation>
        <location evidence="1">Membrane</location>
    </subcellularLocation>
</comment>
<keyword evidence="2" id="KW-0812">Transmembrane</keyword>
<dbReference type="PROSITE" id="PS50835">
    <property type="entry name" value="IG_LIKE"/>
    <property type="match status" value="1"/>
</dbReference>
<reference evidence="8" key="2">
    <citation type="submission" date="2025-09" db="UniProtKB">
        <authorList>
            <consortium name="Ensembl"/>
        </authorList>
    </citation>
    <scope>IDENTIFICATION</scope>
</reference>
<keyword evidence="5" id="KW-0675">Receptor</keyword>
<dbReference type="Proteomes" id="UP000265020">
    <property type="component" value="Unassembled WGS sequence"/>
</dbReference>
<dbReference type="GeneTree" id="ENSGT00940000165634"/>
<evidence type="ECO:0000256" key="4">
    <source>
        <dbReference type="ARBA" id="ARBA00023136"/>
    </source>
</evidence>
<evidence type="ECO:0000313" key="9">
    <source>
        <dbReference type="Proteomes" id="UP000265020"/>
    </source>
</evidence>
<organism evidence="8 9">
    <name type="scientific">Cyprinodon variegatus</name>
    <name type="common">Sheepshead minnow</name>
    <dbReference type="NCBI Taxonomy" id="28743"/>
    <lineage>
        <taxon>Eukaryota</taxon>
        <taxon>Metazoa</taxon>
        <taxon>Chordata</taxon>
        <taxon>Craniata</taxon>
        <taxon>Vertebrata</taxon>
        <taxon>Euteleostomi</taxon>
        <taxon>Actinopterygii</taxon>
        <taxon>Neopterygii</taxon>
        <taxon>Teleostei</taxon>
        <taxon>Neoteleostei</taxon>
        <taxon>Acanthomorphata</taxon>
        <taxon>Ovalentaria</taxon>
        <taxon>Atherinomorphae</taxon>
        <taxon>Cyprinodontiformes</taxon>
        <taxon>Cyprinodontidae</taxon>
        <taxon>Cyprinodon</taxon>
    </lineage>
</organism>
<accession>A0A3Q2CWF2</accession>
<name>A0A3Q2CWF2_CYPVA</name>
<dbReference type="Ensembl" id="ENSCVAT00000029450.1">
    <property type="protein sequence ID" value="ENSCVAP00000010162.1"/>
    <property type="gene ID" value="ENSCVAG00000012243.1"/>
</dbReference>
<dbReference type="SUPFAM" id="SSF48726">
    <property type="entry name" value="Immunoglobulin"/>
    <property type="match status" value="1"/>
</dbReference>
<dbReference type="InterPro" id="IPR051117">
    <property type="entry name" value="TRG_var/const_region"/>
</dbReference>
<evidence type="ECO:0000256" key="1">
    <source>
        <dbReference type="ARBA" id="ARBA00004370"/>
    </source>
</evidence>